<dbReference type="Gene3D" id="3.40.50.150">
    <property type="entry name" value="Vaccinia Virus protein VP39"/>
    <property type="match status" value="1"/>
</dbReference>
<gene>
    <name evidence="3" type="ORF">PROFUN_04175</name>
</gene>
<dbReference type="EMBL" id="MDYQ01000014">
    <property type="protein sequence ID" value="PRP88084.1"/>
    <property type="molecule type" value="Genomic_DNA"/>
</dbReference>
<dbReference type="GO" id="GO:0008168">
    <property type="term" value="F:methyltransferase activity"/>
    <property type="evidence" value="ECO:0007669"/>
    <property type="project" value="InterPro"/>
</dbReference>
<dbReference type="Pfam" id="PF01728">
    <property type="entry name" value="FtsJ"/>
    <property type="match status" value="1"/>
</dbReference>
<protein>
    <recommendedName>
        <fullName evidence="2">Ribosomal RNA methyltransferase FtsJ domain-containing protein</fullName>
    </recommendedName>
</protein>
<proteinExistence type="predicted"/>
<evidence type="ECO:0000259" key="2">
    <source>
        <dbReference type="Pfam" id="PF01728"/>
    </source>
</evidence>
<evidence type="ECO:0000313" key="3">
    <source>
        <dbReference type="EMBL" id="PRP88084.1"/>
    </source>
</evidence>
<feature type="region of interest" description="Disordered" evidence="1">
    <location>
        <begin position="1"/>
        <end position="38"/>
    </location>
</feature>
<evidence type="ECO:0000313" key="4">
    <source>
        <dbReference type="Proteomes" id="UP000241769"/>
    </source>
</evidence>
<dbReference type="InterPro" id="IPR002877">
    <property type="entry name" value="RNA_MeTrfase_FtsJ_dom"/>
</dbReference>
<dbReference type="GO" id="GO:0032259">
    <property type="term" value="P:methylation"/>
    <property type="evidence" value="ECO:0007669"/>
    <property type="project" value="InterPro"/>
</dbReference>
<dbReference type="STRING" id="1890364.A0A2P6NVU3"/>
<dbReference type="PANTHER" id="PTHR47457">
    <property type="entry name" value="OS05G0345500 PROTEIN"/>
    <property type="match status" value="1"/>
</dbReference>
<sequence>MDVEDEFGVGCLWASHDDLKPPSKSNEEVPKKPAKSDPEEVLRLYFSDASSEFLNLQNWWYDPTVDIEPSQIKKEELRRRPDVINRLRPNHGKKNHQQPTPSQNKMLFDSQYQAMEDLNNQSPMSHEVSSVLDVCGAPGGFIQFFRLNTIATCRSIHLRGQRPCLTQESGHHSLCVYESESDLTEKAGETDKYDLVILSGWLQHSLDESLTLPTKNRKKAEKHQTLYIDSQGGITISSKILLLSQLLYGLASLSQNGRMIVLLAQKETLFIASLLRLLSASFQTMITHKPKIAYQGEEETCPWSLEDFRSGFLLVLTGYRPDDTLEPQLREAHAKLKEGKDLREVNVREESDLVDAYGPQLKQLYCPLWNVQSKALETLLETKKRTQRSENSRNFRMRNAGDTRGLLYHLLHEEKRPVRVVASSVQNSHPHSFLSRGKTSCYTKNEPYSWFCVDLGEESQFIATHYSFAYGAPGSACLPRYWILQGGHTEPDLQRKYDDNNLPENDSQWTNLAIHKNDRSIQAEWQAHSWRVQSRSSYRYFRLVQTGANTYPQHLDGGQWSHVFACNQFELYGTLLVRGVGRVNGPTVEPRRYEYSTPERPPDLIRGDLERYREMMEILEWMAQNSQGQVKQERVRVHDIQVE</sequence>
<comment type="caution">
    <text evidence="3">The sequence shown here is derived from an EMBL/GenBank/DDBJ whole genome shotgun (WGS) entry which is preliminary data.</text>
</comment>
<feature type="compositionally biased region" description="Basic and acidic residues" evidence="1">
    <location>
        <begin position="15"/>
        <end position="38"/>
    </location>
</feature>
<evidence type="ECO:0000256" key="1">
    <source>
        <dbReference type="SAM" id="MobiDB-lite"/>
    </source>
</evidence>
<accession>A0A2P6NVU3</accession>
<dbReference type="PANTHER" id="PTHR47457:SF1">
    <property type="entry name" value="BTB DOMAIN-CONTAINING PROTEIN-RELATED"/>
    <property type="match status" value="1"/>
</dbReference>
<feature type="domain" description="Ribosomal RNA methyltransferase FtsJ" evidence="2">
    <location>
        <begin position="120"/>
        <end position="294"/>
    </location>
</feature>
<dbReference type="InterPro" id="IPR029063">
    <property type="entry name" value="SAM-dependent_MTases_sf"/>
</dbReference>
<dbReference type="AlphaFoldDB" id="A0A2P6NVU3"/>
<name>A0A2P6NVU3_9EUKA</name>
<organism evidence="3 4">
    <name type="scientific">Planoprotostelium fungivorum</name>
    <dbReference type="NCBI Taxonomy" id="1890364"/>
    <lineage>
        <taxon>Eukaryota</taxon>
        <taxon>Amoebozoa</taxon>
        <taxon>Evosea</taxon>
        <taxon>Variosea</taxon>
        <taxon>Cavosteliida</taxon>
        <taxon>Cavosteliaceae</taxon>
        <taxon>Planoprotostelium</taxon>
    </lineage>
</organism>
<dbReference type="InParanoid" id="A0A2P6NVU3"/>
<keyword evidence="4" id="KW-1185">Reference proteome</keyword>
<reference evidence="3 4" key="1">
    <citation type="journal article" date="2018" name="Genome Biol. Evol.">
        <title>Multiple Roots of Fruiting Body Formation in Amoebozoa.</title>
        <authorList>
            <person name="Hillmann F."/>
            <person name="Forbes G."/>
            <person name="Novohradska S."/>
            <person name="Ferling I."/>
            <person name="Riege K."/>
            <person name="Groth M."/>
            <person name="Westermann M."/>
            <person name="Marz M."/>
            <person name="Spaller T."/>
            <person name="Winckler T."/>
            <person name="Schaap P."/>
            <person name="Glockner G."/>
        </authorList>
    </citation>
    <scope>NUCLEOTIDE SEQUENCE [LARGE SCALE GENOMIC DNA]</scope>
    <source>
        <strain evidence="3 4">Jena</strain>
    </source>
</reference>
<dbReference type="Proteomes" id="UP000241769">
    <property type="component" value="Unassembled WGS sequence"/>
</dbReference>
<dbReference type="OrthoDB" id="417125at2759"/>